<accession>A0A6A4LMD2</accession>
<feature type="non-terminal residue" evidence="1">
    <location>
        <position position="1"/>
    </location>
</feature>
<organism evidence="1 2">
    <name type="scientific">Rhododendron williamsianum</name>
    <dbReference type="NCBI Taxonomy" id="262921"/>
    <lineage>
        <taxon>Eukaryota</taxon>
        <taxon>Viridiplantae</taxon>
        <taxon>Streptophyta</taxon>
        <taxon>Embryophyta</taxon>
        <taxon>Tracheophyta</taxon>
        <taxon>Spermatophyta</taxon>
        <taxon>Magnoliopsida</taxon>
        <taxon>eudicotyledons</taxon>
        <taxon>Gunneridae</taxon>
        <taxon>Pentapetalae</taxon>
        <taxon>asterids</taxon>
        <taxon>Ericales</taxon>
        <taxon>Ericaceae</taxon>
        <taxon>Ericoideae</taxon>
        <taxon>Rhodoreae</taxon>
        <taxon>Rhododendron</taxon>
    </lineage>
</organism>
<dbReference type="OrthoDB" id="1743455at2759"/>
<name>A0A6A4LMD2_9ERIC</name>
<dbReference type="InterPro" id="IPR036915">
    <property type="entry name" value="Cyclin-like_sf"/>
</dbReference>
<proteinExistence type="predicted"/>
<gene>
    <name evidence="1" type="ORF">C3L33_11595</name>
</gene>
<comment type="caution">
    <text evidence="1">The sequence shown here is derived from an EMBL/GenBank/DDBJ whole genome shotgun (WGS) entry which is preliminary data.</text>
</comment>
<dbReference type="EMBL" id="QEFC01001721">
    <property type="protein sequence ID" value="KAE9456559.1"/>
    <property type="molecule type" value="Genomic_DNA"/>
</dbReference>
<sequence>MRLRRSARRTMLQLSNTPGFEHDPLVPFLALNYYDRCISRHPIPEDWYFGLFVIGCTTLAWKMRANGLSVEKLLGARPIRVGGELIEVEVGHVDRMESLINSALNQRRRSIRPSASSTTSDARFTKFRPSIIALVGIIAEREDGLGDFWDHVFGSEFVDLNDLDQIENCLNLLDMIRAEKIVEAAVEPKIVGMWVETLRSWPDDEVAVAGELSDRVQQLRRSSRRI</sequence>
<protein>
    <recommendedName>
        <fullName evidence="3">Cyclin N-terminal domain-containing protein</fullName>
    </recommendedName>
</protein>
<dbReference type="Proteomes" id="UP000428333">
    <property type="component" value="Linkage Group LG07"/>
</dbReference>
<dbReference type="AlphaFoldDB" id="A0A6A4LMD2"/>
<reference evidence="1 2" key="1">
    <citation type="journal article" date="2019" name="Genome Biol. Evol.">
        <title>The Rhododendron genome and chromosomal organization provide insight into shared whole-genome duplications across the heath family (Ericaceae).</title>
        <authorList>
            <person name="Soza V.L."/>
            <person name="Lindsley D."/>
            <person name="Waalkes A."/>
            <person name="Ramage E."/>
            <person name="Patwardhan R.P."/>
            <person name="Burton J.N."/>
            <person name="Adey A."/>
            <person name="Kumar A."/>
            <person name="Qiu R."/>
            <person name="Shendure J."/>
            <person name="Hall B."/>
        </authorList>
    </citation>
    <scope>NUCLEOTIDE SEQUENCE [LARGE SCALE GENOMIC DNA]</scope>
    <source>
        <strain evidence="1">RSF 1966-606</strain>
    </source>
</reference>
<evidence type="ECO:0000313" key="2">
    <source>
        <dbReference type="Proteomes" id="UP000428333"/>
    </source>
</evidence>
<dbReference type="Gene3D" id="1.10.472.10">
    <property type="entry name" value="Cyclin-like"/>
    <property type="match status" value="1"/>
</dbReference>
<keyword evidence="2" id="KW-1185">Reference proteome</keyword>
<evidence type="ECO:0008006" key="3">
    <source>
        <dbReference type="Google" id="ProtNLM"/>
    </source>
</evidence>
<dbReference type="SUPFAM" id="SSF47954">
    <property type="entry name" value="Cyclin-like"/>
    <property type="match status" value="1"/>
</dbReference>
<evidence type="ECO:0000313" key="1">
    <source>
        <dbReference type="EMBL" id="KAE9456559.1"/>
    </source>
</evidence>